<dbReference type="Gene3D" id="1.10.3720.10">
    <property type="entry name" value="MetI-like"/>
    <property type="match status" value="2"/>
</dbReference>
<dbReference type="InterPro" id="IPR001258">
    <property type="entry name" value="NHL_repeat"/>
</dbReference>
<gene>
    <name evidence="9" type="ORF">Cflav_PD0245</name>
</gene>
<dbReference type="Proteomes" id="UP000003688">
    <property type="component" value="Unassembled WGS sequence"/>
</dbReference>
<feature type="repeat" description="NHL" evidence="6">
    <location>
        <begin position="640"/>
        <end position="683"/>
    </location>
</feature>
<feature type="repeat" description="NHL" evidence="6">
    <location>
        <begin position="734"/>
        <end position="777"/>
    </location>
</feature>
<name>B9XSA9_PEDPL</name>
<evidence type="ECO:0000256" key="5">
    <source>
        <dbReference type="ARBA" id="ARBA00023136"/>
    </source>
</evidence>
<evidence type="ECO:0000256" key="1">
    <source>
        <dbReference type="ARBA" id="ARBA00004651"/>
    </source>
</evidence>
<dbReference type="SUPFAM" id="SSF63829">
    <property type="entry name" value="Calcium-dependent phosphotriesterase"/>
    <property type="match status" value="1"/>
</dbReference>
<evidence type="ECO:0000256" key="6">
    <source>
        <dbReference type="PROSITE-ProRule" id="PRU00504"/>
    </source>
</evidence>
<feature type="repeat" description="NHL" evidence="6">
    <location>
        <begin position="501"/>
        <end position="543"/>
    </location>
</feature>
<evidence type="ECO:0000259" key="8">
    <source>
        <dbReference type="PROSITE" id="PS50928"/>
    </source>
</evidence>
<evidence type="ECO:0000313" key="10">
    <source>
        <dbReference type="Proteomes" id="UP000003688"/>
    </source>
</evidence>
<dbReference type="InterPro" id="IPR050952">
    <property type="entry name" value="TRIM-NHL_E3_ligases"/>
</dbReference>
<feature type="transmembrane region" description="Helical" evidence="7">
    <location>
        <begin position="178"/>
        <end position="198"/>
    </location>
</feature>
<dbReference type="AlphaFoldDB" id="B9XSA9"/>
<dbReference type="RefSeq" id="WP_007418692.1">
    <property type="nucleotide sequence ID" value="NZ_ABOX02000076.1"/>
</dbReference>
<comment type="caution">
    <text evidence="9">The sequence shown here is derived from an EMBL/GenBank/DDBJ whole genome shotgun (WGS) entry which is preliminary data.</text>
</comment>
<sequence length="791" mass="88000" precursor="true">MNWTLLQNSLLVSGLTTLLSVTLGFGAALWLAGLERTWRMRWLAIAIFALALPPFLVTNCWLYYLGQAGVWHRWLPLNIFTLGGTVWILALLTWPITLLATLGAWQRLEAAQLESDMAVTGTAFIRGLLLPLARNIMVQAGVLTFALALNNFAVPAILQVKVFPAEVWVEFNTSFNTMAALQQSWPMILVPLLLLLWFKRRNTSWPTLQSTVSAKLFRRQLGKRWFYVCGIGTFIVIALSAGLPIFQLISAKRTWTELHGAVAAGQGAIWTSFWLAAVSATLCLVLSLVGWRLPVGLVLWLPFLVPGVLLGIAFIFLFNRPWLSAFYQSVGIVILAYCIRYLAFGWNGVAHARHNTDPNLNDAARVEGASWWQLLCHVQWPQIGRQVMATWYVIFLLCLWDVESIVLVVPPGGETLALRTFNLLHFGHNAQVNALCLTLLVLAIVPLILWQAGRLVSKWINIFRRAGAMAIPLISIPLLVTGCSGSNSTERSIESKFFSRVQVIGTRGAGIGEFNKPRSVAVDKQDNLYVVDMTGRVQKFSPEGKFLLFWQMPQTDLGKPKGMCCDKEGNIVVLEPHYQRVNHFSPEGKLIAQWGSHGTNASQLTLPRCVAVNSHNDVLVTEYTLVDRVQQFSARGQKLINCFGQAGEKNGEFNRPEGMDVDASDRMYIADSCNHRIQVFSAEGKWLRTYGKAGTGLGEMSYPYDIRVDKAGRQYVCEFGNSRIQIFDANDKPLEVLGGVGGAPGEFSNPWSIAFDSKGNLYVADSQNHRVQKFLRKTETASLNLKGGVNR</sequence>
<dbReference type="GO" id="GO:0008270">
    <property type="term" value="F:zinc ion binding"/>
    <property type="evidence" value="ECO:0007669"/>
    <property type="project" value="UniProtKB-KW"/>
</dbReference>
<keyword evidence="2 7" id="KW-0812">Transmembrane</keyword>
<dbReference type="EMBL" id="ABOX02000076">
    <property type="protein sequence ID" value="EEF57279.1"/>
    <property type="molecule type" value="Genomic_DNA"/>
</dbReference>
<evidence type="ECO:0000313" key="9">
    <source>
        <dbReference type="EMBL" id="EEF57279.1"/>
    </source>
</evidence>
<accession>B9XSA9</accession>
<dbReference type="Pfam" id="PF01436">
    <property type="entry name" value="NHL"/>
    <property type="match status" value="2"/>
</dbReference>
<feature type="transmembrane region" description="Helical" evidence="7">
    <location>
        <begin position="298"/>
        <end position="319"/>
    </location>
</feature>
<feature type="domain" description="ABC transmembrane type-1" evidence="8">
    <location>
        <begin position="265"/>
        <end position="450"/>
    </location>
</feature>
<feature type="transmembrane region" description="Helical" evidence="7">
    <location>
        <begin position="136"/>
        <end position="158"/>
    </location>
</feature>
<dbReference type="PANTHER" id="PTHR24104">
    <property type="entry name" value="E3 UBIQUITIN-PROTEIN LIGASE NHLRC1-RELATED"/>
    <property type="match status" value="1"/>
</dbReference>
<dbReference type="InterPro" id="IPR000515">
    <property type="entry name" value="MetI-like"/>
</dbReference>
<organism evidence="9 10">
    <name type="scientific">Pedosphaera parvula (strain Ellin514)</name>
    <dbReference type="NCBI Taxonomy" id="320771"/>
    <lineage>
        <taxon>Bacteria</taxon>
        <taxon>Pseudomonadati</taxon>
        <taxon>Verrucomicrobiota</taxon>
        <taxon>Pedosphaerae</taxon>
        <taxon>Pedosphaerales</taxon>
        <taxon>Pedosphaeraceae</taxon>
        <taxon>Pedosphaera</taxon>
    </lineage>
</organism>
<keyword evidence="5 7" id="KW-0472">Membrane</keyword>
<reference evidence="9 10" key="1">
    <citation type="journal article" date="2011" name="J. Bacteriol.">
        <title>Genome sequence of 'Pedosphaera parvula' Ellin514, an aerobic Verrucomicrobial isolate from pasture soil.</title>
        <authorList>
            <person name="Kant R."/>
            <person name="van Passel M.W."/>
            <person name="Sangwan P."/>
            <person name="Palva A."/>
            <person name="Lucas S."/>
            <person name="Copeland A."/>
            <person name="Lapidus A."/>
            <person name="Glavina Del Rio T."/>
            <person name="Dalin E."/>
            <person name="Tice H."/>
            <person name="Bruce D."/>
            <person name="Goodwin L."/>
            <person name="Pitluck S."/>
            <person name="Chertkov O."/>
            <person name="Larimer F.W."/>
            <person name="Land M.L."/>
            <person name="Hauser L."/>
            <person name="Brettin T.S."/>
            <person name="Detter J.C."/>
            <person name="Han S."/>
            <person name="de Vos W.M."/>
            <person name="Janssen P.H."/>
            <person name="Smidt H."/>
        </authorList>
    </citation>
    <scope>NUCLEOTIDE SEQUENCE [LARGE SCALE GENOMIC DNA]</scope>
    <source>
        <strain evidence="9 10">Ellin514</strain>
    </source>
</reference>
<feature type="transmembrane region" description="Helical" evidence="7">
    <location>
        <begin position="225"/>
        <end position="249"/>
    </location>
</feature>
<feature type="transmembrane region" description="Helical" evidence="7">
    <location>
        <begin position="12"/>
        <end position="31"/>
    </location>
</feature>
<comment type="subcellular location">
    <subcellularLocation>
        <location evidence="1">Cell membrane</location>
        <topology evidence="1">Multi-pass membrane protein</topology>
    </subcellularLocation>
</comment>
<dbReference type="PROSITE" id="PS50928">
    <property type="entry name" value="ABC_TM1"/>
    <property type="match status" value="2"/>
</dbReference>
<evidence type="ECO:0000256" key="4">
    <source>
        <dbReference type="ARBA" id="ARBA00022989"/>
    </source>
</evidence>
<dbReference type="PANTHER" id="PTHR24104:SF25">
    <property type="entry name" value="PROTEIN LIN-41"/>
    <property type="match status" value="1"/>
</dbReference>
<keyword evidence="4 7" id="KW-1133">Transmembrane helix</keyword>
<proteinExistence type="predicted"/>
<keyword evidence="3" id="KW-0677">Repeat</keyword>
<keyword evidence="10" id="KW-1185">Reference proteome</keyword>
<dbReference type="GO" id="GO:0005886">
    <property type="term" value="C:plasma membrane"/>
    <property type="evidence" value="ECO:0007669"/>
    <property type="project" value="UniProtKB-SubCell"/>
</dbReference>
<dbReference type="PROSITE" id="PS51125">
    <property type="entry name" value="NHL"/>
    <property type="match status" value="4"/>
</dbReference>
<dbReference type="STRING" id="320771.Cflav_PD0245"/>
<dbReference type="InterPro" id="IPR011042">
    <property type="entry name" value="6-blade_b-propeller_TolB-like"/>
</dbReference>
<dbReference type="OrthoDB" id="9799230at2"/>
<protein>
    <submittedName>
        <fullName evidence="9">NHL repeat containing protein</fullName>
    </submittedName>
</protein>
<feature type="transmembrane region" description="Helical" evidence="7">
    <location>
        <begin position="325"/>
        <end position="343"/>
    </location>
</feature>
<evidence type="ECO:0000256" key="7">
    <source>
        <dbReference type="SAM" id="Phobius"/>
    </source>
</evidence>
<dbReference type="GO" id="GO:0055085">
    <property type="term" value="P:transmembrane transport"/>
    <property type="evidence" value="ECO:0007669"/>
    <property type="project" value="InterPro"/>
</dbReference>
<feature type="transmembrane region" description="Helical" evidence="7">
    <location>
        <begin position="430"/>
        <end position="450"/>
    </location>
</feature>
<feature type="transmembrane region" description="Helical" evidence="7">
    <location>
        <begin position="269"/>
        <end position="291"/>
    </location>
</feature>
<dbReference type="Gene3D" id="2.120.10.30">
    <property type="entry name" value="TolB, C-terminal domain"/>
    <property type="match status" value="4"/>
</dbReference>
<feature type="transmembrane region" description="Helical" evidence="7">
    <location>
        <begin position="462"/>
        <end position="480"/>
    </location>
</feature>
<dbReference type="SUPFAM" id="SSF161098">
    <property type="entry name" value="MetI-like"/>
    <property type="match status" value="2"/>
</dbReference>
<feature type="transmembrane region" description="Helical" evidence="7">
    <location>
        <begin position="389"/>
        <end position="410"/>
    </location>
</feature>
<feature type="transmembrane region" description="Helical" evidence="7">
    <location>
        <begin position="84"/>
        <end position="105"/>
    </location>
</feature>
<dbReference type="CDD" id="cd06261">
    <property type="entry name" value="TM_PBP2"/>
    <property type="match status" value="2"/>
</dbReference>
<feature type="domain" description="ABC transmembrane type-1" evidence="8">
    <location>
        <begin position="6"/>
        <end position="196"/>
    </location>
</feature>
<evidence type="ECO:0000256" key="3">
    <source>
        <dbReference type="ARBA" id="ARBA00022737"/>
    </source>
</evidence>
<dbReference type="InterPro" id="IPR035906">
    <property type="entry name" value="MetI-like_sf"/>
</dbReference>
<feature type="repeat" description="NHL" evidence="6">
    <location>
        <begin position="595"/>
        <end position="635"/>
    </location>
</feature>
<evidence type="ECO:0000256" key="2">
    <source>
        <dbReference type="ARBA" id="ARBA00022692"/>
    </source>
</evidence>
<feature type="transmembrane region" description="Helical" evidence="7">
    <location>
        <begin position="43"/>
        <end position="64"/>
    </location>
</feature>